<proteinExistence type="predicted"/>
<organism evidence="1 2">
    <name type="scientific">Kryptobacter tengchongensis</name>
    <dbReference type="NCBI Taxonomy" id="1643429"/>
    <lineage>
        <taxon>Bacteria</taxon>
        <taxon>Pseudomonadati</taxon>
        <taxon>Candidatus Kryptoniota</taxon>
        <taxon>Candidatus Kryptobacter</taxon>
    </lineage>
</organism>
<accession>A0A916LKH1</accession>
<sequence length="43" mass="5090">MRRFLNLIFYFLILHLVLVGDSFAQKLRGDRTFRKVGIHNGNL</sequence>
<name>A0A916LKH1_KRYT1</name>
<evidence type="ECO:0000313" key="1">
    <source>
        <dbReference type="EMBL" id="CUT04412.1"/>
    </source>
</evidence>
<dbReference type="EMBL" id="CZVV01000119">
    <property type="protein sequence ID" value="CUT04412.1"/>
    <property type="molecule type" value="Genomic_DNA"/>
</dbReference>
<gene>
    <name evidence="1" type="ORF">JGI25_01411</name>
</gene>
<protein>
    <submittedName>
        <fullName evidence="1">Uncharacterized protein</fullName>
    </submittedName>
</protein>
<comment type="caution">
    <text evidence="1">The sequence shown here is derived from an EMBL/GenBank/DDBJ whole genome shotgun (WGS) entry which is preliminary data.</text>
</comment>
<reference evidence="1 2" key="1">
    <citation type="submission" date="2015-11" db="EMBL/GenBank/DDBJ databases">
        <authorList>
            <person name="Varghese N."/>
        </authorList>
    </citation>
    <scope>NUCLEOTIDE SEQUENCE [LARGE SCALE GENOMIC DNA]</scope>
    <source>
        <strain evidence="1 2">JGI-25</strain>
    </source>
</reference>
<evidence type="ECO:0000313" key="2">
    <source>
        <dbReference type="Proteomes" id="UP000243105"/>
    </source>
</evidence>
<dbReference type="AlphaFoldDB" id="A0A916LKH1"/>
<feature type="non-terminal residue" evidence="1">
    <location>
        <position position="43"/>
    </location>
</feature>
<dbReference type="Proteomes" id="UP000243105">
    <property type="component" value="Unassembled WGS sequence"/>
</dbReference>